<comment type="catalytic activity">
    <reaction evidence="1 8 9">
        <text>[protein]-peptidylproline (omega=180) = [protein]-peptidylproline (omega=0)</text>
        <dbReference type="Rhea" id="RHEA:16237"/>
        <dbReference type="Rhea" id="RHEA-COMP:10747"/>
        <dbReference type="Rhea" id="RHEA-COMP:10748"/>
        <dbReference type="ChEBI" id="CHEBI:83833"/>
        <dbReference type="ChEBI" id="CHEBI:83834"/>
        <dbReference type="EC" id="5.2.1.8"/>
    </reaction>
</comment>
<sequence>MTIATGDSVTIEYIGRLTDNTVFDTSREPIAEEAGLAEAQPDREYAPLTVEVGAEQVIEGLEEGLVGLAAGETTTLSIPPEKAYGERSEKHIQEFETNELREMLGGELPEEGELLEAQSGQRGDVIHVDEDVVRVDFNPELAGETLEFEVEVLEVN</sequence>
<evidence type="ECO:0000259" key="10">
    <source>
        <dbReference type="PROSITE" id="PS50059"/>
    </source>
</evidence>
<evidence type="ECO:0000256" key="2">
    <source>
        <dbReference type="ARBA" id="ARBA00004496"/>
    </source>
</evidence>
<dbReference type="GO" id="GO:0005737">
    <property type="term" value="C:cytoplasm"/>
    <property type="evidence" value="ECO:0007669"/>
    <property type="project" value="UniProtKB-SubCell"/>
</dbReference>
<evidence type="ECO:0000256" key="6">
    <source>
        <dbReference type="ARBA" id="ARBA00023186"/>
    </source>
</evidence>
<dbReference type="EMBL" id="CP025066">
    <property type="protein sequence ID" value="AUX09099.1"/>
    <property type="molecule type" value="Genomic_DNA"/>
</dbReference>
<evidence type="ECO:0000256" key="7">
    <source>
        <dbReference type="ARBA" id="ARBA00023235"/>
    </source>
</evidence>
<evidence type="ECO:0000256" key="4">
    <source>
        <dbReference type="ARBA" id="ARBA00022490"/>
    </source>
</evidence>
<dbReference type="GeneID" id="37877823"/>
<dbReference type="GO" id="GO:0042026">
    <property type="term" value="P:protein refolding"/>
    <property type="evidence" value="ECO:0007669"/>
    <property type="project" value="UniProtKB-ARBA"/>
</dbReference>
<evidence type="ECO:0000256" key="3">
    <source>
        <dbReference type="ARBA" id="ARBA00006577"/>
    </source>
</evidence>
<feature type="domain" description="PPIase FKBP-type" evidence="10">
    <location>
        <begin position="6"/>
        <end position="115"/>
    </location>
</feature>
<name>A0A343TJ27_9EURY</name>
<evidence type="ECO:0000256" key="9">
    <source>
        <dbReference type="RuleBase" id="RU003915"/>
    </source>
</evidence>
<accession>A0A343TJ27</accession>
<evidence type="ECO:0000313" key="11">
    <source>
        <dbReference type="EMBL" id="AUX09099.1"/>
    </source>
</evidence>
<comment type="subcellular location">
    <subcellularLocation>
        <location evidence="2">Cytoplasm</location>
    </subcellularLocation>
</comment>
<evidence type="ECO:0000256" key="8">
    <source>
        <dbReference type="PROSITE-ProRule" id="PRU00277"/>
    </source>
</evidence>
<dbReference type="PROSITE" id="PS50059">
    <property type="entry name" value="FKBP_PPIASE"/>
    <property type="match status" value="1"/>
</dbReference>
<dbReference type="AlphaFoldDB" id="A0A343TJ27"/>
<dbReference type="EC" id="5.2.1.8" evidence="9"/>
<keyword evidence="6" id="KW-0143">Chaperone</keyword>
<protein>
    <recommendedName>
        <fullName evidence="9">Peptidyl-prolyl cis-trans isomerase</fullName>
        <ecNumber evidence="9">5.2.1.8</ecNumber>
    </recommendedName>
</protein>
<proteinExistence type="inferred from homology"/>
<dbReference type="SUPFAM" id="SSF54534">
    <property type="entry name" value="FKBP-like"/>
    <property type="match status" value="1"/>
</dbReference>
<dbReference type="KEGG" id="hdf:AArcSl_1470"/>
<dbReference type="OrthoDB" id="8615at2157"/>
<comment type="similarity">
    <text evidence="3 9">Belongs to the FKBP-type PPIase family.</text>
</comment>
<dbReference type="InterPro" id="IPR046357">
    <property type="entry name" value="PPIase_dom_sf"/>
</dbReference>
<dbReference type="Pfam" id="PF00254">
    <property type="entry name" value="FKBP_C"/>
    <property type="match status" value="1"/>
</dbReference>
<dbReference type="Gene3D" id="3.10.50.40">
    <property type="match status" value="1"/>
</dbReference>
<keyword evidence="4" id="KW-0963">Cytoplasm</keyword>
<reference evidence="12" key="1">
    <citation type="submission" date="2017-11" db="EMBL/GenBank/DDBJ databases">
        <title>Phenotypic and genomic properties of facultatively anaerobic sulfur-reducing natronoarchaea from hypersaline soda lakes.</title>
        <authorList>
            <person name="Sorokin D.Y."/>
            <person name="Kublanov I.V."/>
            <person name="Roman P."/>
            <person name="Sinninghe Damste J.S."/>
            <person name="Golyshin P.N."/>
            <person name="Rojo D."/>
            <person name="Ciordia S."/>
            <person name="Mena M.D.C."/>
            <person name="Ferrer M."/>
            <person name="Messina E."/>
            <person name="Smedile F."/>
            <person name="La Spada G."/>
            <person name="La Cono V."/>
            <person name="Yakimov M.M."/>
        </authorList>
    </citation>
    <scope>NUCLEOTIDE SEQUENCE [LARGE SCALE GENOMIC DNA]</scope>
    <source>
        <strain evidence="12">AArc-Sl</strain>
    </source>
</reference>
<keyword evidence="12" id="KW-1185">Reference proteome</keyword>
<dbReference type="RefSeq" id="WP_119817140.1">
    <property type="nucleotide sequence ID" value="NZ_CP025066.1"/>
</dbReference>
<organism evidence="11 12">
    <name type="scientific">Halalkaliarchaeum desulfuricum</name>
    <dbReference type="NCBI Taxonomy" id="2055893"/>
    <lineage>
        <taxon>Archaea</taxon>
        <taxon>Methanobacteriati</taxon>
        <taxon>Methanobacteriota</taxon>
        <taxon>Stenosarchaea group</taxon>
        <taxon>Halobacteria</taxon>
        <taxon>Halobacteriales</taxon>
        <taxon>Haloferacaceae</taxon>
        <taxon>Halalkaliarchaeum</taxon>
    </lineage>
</organism>
<dbReference type="Proteomes" id="UP000263012">
    <property type="component" value="Chromosome"/>
</dbReference>
<keyword evidence="5 8" id="KW-0697">Rotamase</keyword>
<evidence type="ECO:0000256" key="5">
    <source>
        <dbReference type="ARBA" id="ARBA00023110"/>
    </source>
</evidence>
<dbReference type="PANTHER" id="PTHR47861:SF3">
    <property type="entry name" value="FKBP-TYPE PEPTIDYL-PROLYL CIS-TRANS ISOMERASE SLYD"/>
    <property type="match status" value="1"/>
</dbReference>
<gene>
    <name evidence="11" type="ORF">AArcSl_1470</name>
</gene>
<dbReference type="GO" id="GO:0003755">
    <property type="term" value="F:peptidyl-prolyl cis-trans isomerase activity"/>
    <property type="evidence" value="ECO:0007669"/>
    <property type="project" value="UniProtKB-UniRule"/>
</dbReference>
<keyword evidence="7 8" id="KW-0413">Isomerase</keyword>
<evidence type="ECO:0000256" key="1">
    <source>
        <dbReference type="ARBA" id="ARBA00000971"/>
    </source>
</evidence>
<dbReference type="InterPro" id="IPR001179">
    <property type="entry name" value="PPIase_FKBP_dom"/>
</dbReference>
<dbReference type="PANTHER" id="PTHR47861">
    <property type="entry name" value="FKBP-TYPE PEPTIDYL-PROLYL CIS-TRANS ISOMERASE SLYD"/>
    <property type="match status" value="1"/>
</dbReference>
<evidence type="ECO:0000313" key="12">
    <source>
        <dbReference type="Proteomes" id="UP000263012"/>
    </source>
</evidence>